<feature type="non-terminal residue" evidence="1">
    <location>
        <position position="61"/>
    </location>
</feature>
<reference evidence="1" key="1">
    <citation type="submission" date="2022-08" db="EMBL/GenBank/DDBJ databases">
        <authorList>
            <consortium name="DOE Joint Genome Institute"/>
            <person name="Min B."/>
            <person name="Riley R."/>
            <person name="Sierra-Patev S."/>
            <person name="Naranjo-Ortiz M."/>
            <person name="Looney B."/>
            <person name="Konkel Z."/>
            <person name="Slot J.C."/>
            <person name="Sakamoto Y."/>
            <person name="Steenwyk J.L."/>
            <person name="Rokas A."/>
            <person name="Carro J."/>
            <person name="Camarero S."/>
            <person name="Ferreira P."/>
            <person name="Molpeceres G."/>
            <person name="Ruiz-Duenas F.J."/>
            <person name="Serrano A."/>
            <person name="Henrissat B."/>
            <person name="Drula E."/>
            <person name="Hughes K.W."/>
            <person name="Mata J.L."/>
            <person name="Ishikawa N.K."/>
            <person name="Vargas-Isla R."/>
            <person name="Ushijima S."/>
            <person name="Smith C.A."/>
            <person name="Ahrendt S."/>
            <person name="Andreopoulos W."/>
            <person name="He G."/>
            <person name="Labutti K."/>
            <person name="Lipzen A."/>
            <person name="Ng V."/>
            <person name="Sandor L."/>
            <person name="Barry K."/>
            <person name="Martinez A.T."/>
            <person name="Xiao Y."/>
            <person name="Gibbons J.G."/>
            <person name="Terashima K."/>
            <person name="Hibbett D.S."/>
            <person name="Grigoriev I.V."/>
        </authorList>
    </citation>
    <scope>NUCLEOTIDE SEQUENCE</scope>
    <source>
        <strain evidence="1">TFB9207</strain>
    </source>
</reference>
<organism evidence="1 2">
    <name type="scientific">Lentinula raphanica</name>
    <dbReference type="NCBI Taxonomy" id="153919"/>
    <lineage>
        <taxon>Eukaryota</taxon>
        <taxon>Fungi</taxon>
        <taxon>Dikarya</taxon>
        <taxon>Basidiomycota</taxon>
        <taxon>Agaricomycotina</taxon>
        <taxon>Agaricomycetes</taxon>
        <taxon>Agaricomycetidae</taxon>
        <taxon>Agaricales</taxon>
        <taxon>Marasmiineae</taxon>
        <taxon>Omphalotaceae</taxon>
        <taxon>Lentinula</taxon>
    </lineage>
</organism>
<sequence>MQTGRTLRQMFSTILLFCNPQHPEELWHDFWPHICDDLEHRLQIMGRSHPSTEDVQDYGLY</sequence>
<name>A0AA38UF68_9AGAR</name>
<proteinExistence type="predicted"/>
<evidence type="ECO:0000313" key="1">
    <source>
        <dbReference type="EMBL" id="KAJ3835877.1"/>
    </source>
</evidence>
<comment type="caution">
    <text evidence="1">The sequence shown here is derived from an EMBL/GenBank/DDBJ whole genome shotgun (WGS) entry which is preliminary data.</text>
</comment>
<protein>
    <submittedName>
        <fullName evidence="1">Uncharacterized protein</fullName>
    </submittedName>
</protein>
<gene>
    <name evidence="1" type="ORF">F5878DRAFT_513406</name>
</gene>
<accession>A0AA38UF68</accession>
<keyword evidence="2" id="KW-1185">Reference proteome</keyword>
<dbReference type="EMBL" id="MU806368">
    <property type="protein sequence ID" value="KAJ3835877.1"/>
    <property type="molecule type" value="Genomic_DNA"/>
</dbReference>
<evidence type="ECO:0000313" key="2">
    <source>
        <dbReference type="Proteomes" id="UP001163846"/>
    </source>
</evidence>
<dbReference type="Proteomes" id="UP001163846">
    <property type="component" value="Unassembled WGS sequence"/>
</dbReference>
<dbReference type="AlphaFoldDB" id="A0AA38UF68"/>